<evidence type="ECO:0000313" key="1">
    <source>
        <dbReference type="EMBL" id="PIT43800.1"/>
    </source>
</evidence>
<organism evidence="1 2">
    <name type="scientific">Snodgrassella alvi</name>
    <dbReference type="NCBI Taxonomy" id="1196083"/>
    <lineage>
        <taxon>Bacteria</taxon>
        <taxon>Pseudomonadati</taxon>
        <taxon>Pseudomonadota</taxon>
        <taxon>Betaproteobacteria</taxon>
        <taxon>Neisseriales</taxon>
        <taxon>Neisseriaceae</taxon>
        <taxon>Snodgrassella</taxon>
    </lineage>
</organism>
<gene>
    <name evidence="1" type="ORF">BHC46_12415</name>
</gene>
<reference evidence="1 2" key="1">
    <citation type="journal article" date="2017" name="MBio">
        <title>Type VI secretion-mediated competition in the bee gut microbiome.</title>
        <authorList>
            <person name="Steele M.I."/>
            <person name="Kwong W.K."/>
            <person name="Powell J.E."/>
            <person name="Whiteley M."/>
            <person name="Moran N.A."/>
        </authorList>
    </citation>
    <scope>NUCLEOTIDE SEQUENCE [LARGE SCALE GENOMIC DNA]</scope>
    <source>
        <strain evidence="1 2">Ruf1-X</strain>
    </source>
</reference>
<dbReference type="AlphaFoldDB" id="A0A2N9XBA9"/>
<sequence>MGIEAFKQKLLRKIDADEMLTDDELFDAISHFEVMRTYSDESDTKSAKWVYSICKLGLRYFSIKFLNPLITYSVKPHYPQEVFLSDMSLEG</sequence>
<proteinExistence type="predicted"/>
<dbReference type="RefSeq" id="WP_100139592.1">
    <property type="nucleotide sequence ID" value="NZ_MEIP01000030.1"/>
</dbReference>
<dbReference type="EMBL" id="MEIP01000030">
    <property type="protein sequence ID" value="PIT43800.1"/>
    <property type="molecule type" value="Genomic_DNA"/>
</dbReference>
<evidence type="ECO:0000313" key="2">
    <source>
        <dbReference type="Proteomes" id="UP000229970"/>
    </source>
</evidence>
<comment type="caution">
    <text evidence="1">The sequence shown here is derived from an EMBL/GenBank/DDBJ whole genome shotgun (WGS) entry which is preliminary data.</text>
</comment>
<name>A0A2N9XBA9_9NEIS</name>
<protein>
    <submittedName>
        <fullName evidence="1">Uncharacterized protein</fullName>
    </submittedName>
</protein>
<accession>A0A2N9XBA9</accession>
<dbReference type="Proteomes" id="UP000229970">
    <property type="component" value="Unassembled WGS sequence"/>
</dbReference>